<reference evidence="2 3" key="1">
    <citation type="submission" date="2017-03" db="EMBL/GenBank/DDBJ databases">
        <title>WGS assembly of Porphyra umbilicalis.</title>
        <authorList>
            <person name="Brawley S.H."/>
            <person name="Blouin N.A."/>
            <person name="Ficko-Blean E."/>
            <person name="Wheeler G.L."/>
            <person name="Lohr M."/>
            <person name="Goodson H.V."/>
            <person name="Jenkins J.W."/>
            <person name="Blaby-Haas C.E."/>
            <person name="Helliwell K.E."/>
            <person name="Chan C."/>
            <person name="Marriage T."/>
            <person name="Bhattacharya D."/>
            <person name="Klein A.S."/>
            <person name="Badis Y."/>
            <person name="Brodie J."/>
            <person name="Cao Y."/>
            <person name="Collen J."/>
            <person name="Dittami S.M."/>
            <person name="Gachon C.M."/>
            <person name="Green B.R."/>
            <person name="Karpowicz S."/>
            <person name="Kim J.W."/>
            <person name="Kudahl U."/>
            <person name="Lin S."/>
            <person name="Michel G."/>
            <person name="Mittag M."/>
            <person name="Olson B.J."/>
            <person name="Pangilinan J."/>
            <person name="Peng Y."/>
            <person name="Qiu H."/>
            <person name="Shu S."/>
            <person name="Singer J.T."/>
            <person name="Smith A.G."/>
            <person name="Sprecher B.N."/>
            <person name="Wagner V."/>
            <person name="Wang W."/>
            <person name="Wang Z.-Y."/>
            <person name="Yan J."/>
            <person name="Yarish C."/>
            <person name="Zoeuner-Riek S."/>
            <person name="Zhuang Y."/>
            <person name="Zou Y."/>
            <person name="Lindquist E.A."/>
            <person name="Grimwood J."/>
            <person name="Barry K."/>
            <person name="Rokhsar D.S."/>
            <person name="Schmutz J."/>
            <person name="Stiller J.W."/>
            <person name="Grossman A.R."/>
            <person name="Prochnik S.E."/>
        </authorList>
    </citation>
    <scope>NUCLEOTIDE SEQUENCE [LARGE SCALE GENOMIC DNA]</scope>
    <source>
        <strain evidence="2">4086291</strain>
    </source>
</reference>
<feature type="region of interest" description="Disordered" evidence="1">
    <location>
        <begin position="123"/>
        <end position="154"/>
    </location>
</feature>
<dbReference type="AlphaFoldDB" id="A0A1X6PGG0"/>
<feature type="region of interest" description="Disordered" evidence="1">
    <location>
        <begin position="48"/>
        <end position="70"/>
    </location>
</feature>
<name>A0A1X6PGG0_PORUM</name>
<organism evidence="2 3">
    <name type="scientific">Porphyra umbilicalis</name>
    <name type="common">Purple laver</name>
    <name type="synonym">Red alga</name>
    <dbReference type="NCBI Taxonomy" id="2786"/>
    <lineage>
        <taxon>Eukaryota</taxon>
        <taxon>Rhodophyta</taxon>
        <taxon>Bangiophyceae</taxon>
        <taxon>Bangiales</taxon>
        <taxon>Bangiaceae</taxon>
        <taxon>Porphyra</taxon>
    </lineage>
</organism>
<protein>
    <submittedName>
        <fullName evidence="2">Uncharacterized protein</fullName>
    </submittedName>
</protein>
<gene>
    <name evidence="2" type="ORF">BU14_0071s0017</name>
</gene>
<feature type="region of interest" description="Disordered" evidence="1">
    <location>
        <begin position="182"/>
        <end position="216"/>
    </location>
</feature>
<dbReference type="EMBL" id="KV918786">
    <property type="protein sequence ID" value="OSX79763.1"/>
    <property type="molecule type" value="Genomic_DNA"/>
</dbReference>
<accession>A0A1X6PGG0</accession>
<proteinExistence type="predicted"/>
<feature type="compositionally biased region" description="Basic and acidic residues" evidence="1">
    <location>
        <begin position="136"/>
        <end position="148"/>
    </location>
</feature>
<keyword evidence="3" id="KW-1185">Reference proteome</keyword>
<sequence>MTRLLFAGVTAAPLCTPSGSRAGRRRPSSTAFSRPALTRRIASSASYPAACATRRRPRFSPRPGNRCGGFARASKTEVRRPATLGGTRRVRTRTASKPPLRCFDYLVGRPPRRAASLACAWSPPTPRPHSWHRHGQAGERGLRREQRPPGRSTIPTACWRVRCRRRPGSETNPDGVALLRRRLPMKRHHTNAARTATATSVRPRGAQKPAAAAADT</sequence>
<evidence type="ECO:0000313" key="3">
    <source>
        <dbReference type="Proteomes" id="UP000218209"/>
    </source>
</evidence>
<evidence type="ECO:0000256" key="1">
    <source>
        <dbReference type="SAM" id="MobiDB-lite"/>
    </source>
</evidence>
<evidence type="ECO:0000313" key="2">
    <source>
        <dbReference type="EMBL" id="OSX79763.1"/>
    </source>
</evidence>
<dbReference type="Proteomes" id="UP000218209">
    <property type="component" value="Unassembled WGS sequence"/>
</dbReference>
<feature type="compositionally biased region" description="Basic residues" evidence="1">
    <location>
        <begin position="182"/>
        <end position="191"/>
    </location>
</feature>